<dbReference type="AlphaFoldDB" id="A0AAW1LFZ0"/>
<feature type="compositionally biased region" description="Basic and acidic residues" evidence="1">
    <location>
        <begin position="243"/>
        <end position="252"/>
    </location>
</feature>
<dbReference type="InterPro" id="IPR039300">
    <property type="entry name" value="JASON"/>
</dbReference>
<name>A0AAW1LFZ0_SAPOF</name>
<dbReference type="Proteomes" id="UP001443914">
    <property type="component" value="Unassembled WGS sequence"/>
</dbReference>
<organism evidence="2 3">
    <name type="scientific">Saponaria officinalis</name>
    <name type="common">Common soapwort</name>
    <name type="synonym">Lychnis saponaria</name>
    <dbReference type="NCBI Taxonomy" id="3572"/>
    <lineage>
        <taxon>Eukaryota</taxon>
        <taxon>Viridiplantae</taxon>
        <taxon>Streptophyta</taxon>
        <taxon>Embryophyta</taxon>
        <taxon>Tracheophyta</taxon>
        <taxon>Spermatophyta</taxon>
        <taxon>Magnoliopsida</taxon>
        <taxon>eudicotyledons</taxon>
        <taxon>Gunneridae</taxon>
        <taxon>Pentapetalae</taxon>
        <taxon>Caryophyllales</taxon>
        <taxon>Caryophyllaceae</taxon>
        <taxon>Caryophylleae</taxon>
        <taxon>Saponaria</taxon>
    </lineage>
</organism>
<feature type="region of interest" description="Disordered" evidence="1">
    <location>
        <begin position="102"/>
        <end position="135"/>
    </location>
</feature>
<feature type="compositionally biased region" description="Low complexity" evidence="1">
    <location>
        <begin position="152"/>
        <end position="161"/>
    </location>
</feature>
<dbReference type="EMBL" id="JBDFQZ010000004">
    <property type="protein sequence ID" value="KAK9732930.1"/>
    <property type="molecule type" value="Genomic_DNA"/>
</dbReference>
<sequence>MGCFSTCFDACKPSRRRRRRSRKNHNSLLHHLQKYESIEEFNVPKLIQEGEDDIDENEEEENHKGENPNLISLDTKGDKRKEDANLSGRKKVTFDLNVKFYEDLTRDEDEDEDEEEDGDDKDDDDDEMSEAEIDEVIREIKAKAGFVCECGSDSSSSSLFSYPRNHRYQNCRDSDDEIDEVMSSDESDVEEYSDDDEVELEEQSSESLFSLSIDSRKHKLGSVGADKEVNSPMPVKKSVPNDSDSRCDRTKGVDSVLNPVENLTQWKDMKARSRIASIDQAKENKHSVHDFSFSEKKETLEMGVDTSLSTWLVGSEQGKTERSNSRDGSVSVGNSPSDRKTVSPNKFEDRPILGALTMEEIRLISASSTPRKSPTRSPDDMPIIGSVGSYWTRTGQTTASGGSSAKSTKSRYRESAEVIWDSTPFEARLEKALEKEEVSAVLHNEAQKV</sequence>
<dbReference type="PANTHER" id="PTHR33318:SF22">
    <property type="entry name" value="SUPPRESSOR PROTEIN SRP40-LIKE ISOFORM X1"/>
    <property type="match status" value="1"/>
</dbReference>
<protein>
    <submittedName>
        <fullName evidence="2">Uncharacterized protein</fullName>
    </submittedName>
</protein>
<feature type="compositionally biased region" description="Acidic residues" evidence="1">
    <location>
        <begin position="174"/>
        <end position="204"/>
    </location>
</feature>
<evidence type="ECO:0000313" key="2">
    <source>
        <dbReference type="EMBL" id="KAK9732930.1"/>
    </source>
</evidence>
<feature type="compositionally biased region" description="Basic and acidic residues" evidence="1">
    <location>
        <begin position="75"/>
        <end position="84"/>
    </location>
</feature>
<dbReference type="PANTHER" id="PTHR33318">
    <property type="entry name" value="ASPARTYL/GLUTAMYL-TRNA(ASN/GLN) AMIDOTRANSFERASE SUBUNIT"/>
    <property type="match status" value="1"/>
</dbReference>
<accession>A0AAW1LFZ0</accession>
<feature type="compositionally biased region" description="Acidic residues" evidence="1">
    <location>
        <begin position="49"/>
        <end position="60"/>
    </location>
</feature>
<feature type="region of interest" description="Disordered" evidence="1">
    <location>
        <begin position="39"/>
        <end position="86"/>
    </location>
</feature>
<dbReference type="GO" id="GO:0007142">
    <property type="term" value="P:male meiosis II"/>
    <property type="evidence" value="ECO:0007669"/>
    <property type="project" value="InterPro"/>
</dbReference>
<reference evidence="2" key="1">
    <citation type="submission" date="2024-03" db="EMBL/GenBank/DDBJ databases">
        <title>WGS assembly of Saponaria officinalis var. Norfolk2.</title>
        <authorList>
            <person name="Jenkins J."/>
            <person name="Shu S."/>
            <person name="Grimwood J."/>
            <person name="Barry K."/>
            <person name="Goodstein D."/>
            <person name="Schmutz J."/>
            <person name="Leebens-Mack J."/>
            <person name="Osbourn A."/>
        </authorList>
    </citation>
    <scope>NUCLEOTIDE SEQUENCE [LARGE SCALE GENOMIC DNA]</scope>
    <source>
        <strain evidence="2">JIC</strain>
    </source>
</reference>
<evidence type="ECO:0000313" key="3">
    <source>
        <dbReference type="Proteomes" id="UP001443914"/>
    </source>
</evidence>
<feature type="compositionally biased region" description="Basic and acidic residues" evidence="1">
    <location>
        <begin position="337"/>
        <end position="351"/>
    </location>
</feature>
<feature type="region of interest" description="Disordered" evidence="1">
    <location>
        <begin position="152"/>
        <end position="254"/>
    </location>
</feature>
<keyword evidence="3" id="KW-1185">Reference proteome</keyword>
<feature type="region of interest" description="Disordered" evidence="1">
    <location>
        <begin position="313"/>
        <end position="351"/>
    </location>
</feature>
<feature type="compositionally biased region" description="Acidic residues" evidence="1">
    <location>
        <begin position="105"/>
        <end position="134"/>
    </location>
</feature>
<proteinExistence type="predicted"/>
<evidence type="ECO:0000256" key="1">
    <source>
        <dbReference type="SAM" id="MobiDB-lite"/>
    </source>
</evidence>
<feature type="compositionally biased region" description="Polar residues" evidence="1">
    <location>
        <begin position="326"/>
        <end position="336"/>
    </location>
</feature>
<comment type="caution">
    <text evidence="2">The sequence shown here is derived from an EMBL/GenBank/DDBJ whole genome shotgun (WGS) entry which is preliminary data.</text>
</comment>
<feature type="compositionally biased region" description="Low complexity" evidence="1">
    <location>
        <begin position="365"/>
        <end position="376"/>
    </location>
</feature>
<gene>
    <name evidence="2" type="ORF">RND81_04G032600</name>
</gene>
<feature type="compositionally biased region" description="Low complexity" evidence="1">
    <location>
        <begin position="392"/>
        <end position="407"/>
    </location>
</feature>
<feature type="region of interest" description="Disordered" evidence="1">
    <location>
        <begin position="365"/>
        <end position="415"/>
    </location>
</feature>